<evidence type="ECO:0000256" key="3">
    <source>
        <dbReference type="ARBA" id="ARBA00022475"/>
    </source>
</evidence>
<feature type="transmembrane region" description="Helical" evidence="8">
    <location>
        <begin position="94"/>
        <end position="116"/>
    </location>
</feature>
<evidence type="ECO:0000256" key="1">
    <source>
        <dbReference type="ARBA" id="ARBA00004651"/>
    </source>
</evidence>
<evidence type="ECO:0000313" key="9">
    <source>
        <dbReference type="EMBL" id="SFS00107.1"/>
    </source>
</evidence>
<gene>
    <name evidence="9" type="ORF">SAMN05421771_0450</name>
</gene>
<feature type="transmembrane region" description="Helical" evidence="8">
    <location>
        <begin position="369"/>
        <end position="391"/>
    </location>
</feature>
<evidence type="ECO:0000256" key="7">
    <source>
        <dbReference type="SAM" id="MobiDB-lite"/>
    </source>
</evidence>
<dbReference type="PANTHER" id="PTHR30250">
    <property type="entry name" value="PST FAMILY PREDICTED COLANIC ACID TRANSPORTER"/>
    <property type="match status" value="1"/>
</dbReference>
<evidence type="ECO:0000313" key="10">
    <source>
        <dbReference type="Proteomes" id="UP000199024"/>
    </source>
</evidence>
<evidence type="ECO:0000256" key="5">
    <source>
        <dbReference type="ARBA" id="ARBA00022989"/>
    </source>
</evidence>
<proteinExistence type="inferred from homology"/>
<comment type="similarity">
    <text evidence="2">Belongs to the polysaccharide synthase family.</text>
</comment>
<dbReference type="InterPro" id="IPR050833">
    <property type="entry name" value="Poly_Biosynth_Transport"/>
</dbReference>
<feature type="transmembrane region" description="Helical" evidence="8">
    <location>
        <begin position="439"/>
        <end position="457"/>
    </location>
</feature>
<feature type="compositionally biased region" description="Polar residues" evidence="7">
    <location>
        <begin position="1"/>
        <end position="16"/>
    </location>
</feature>
<dbReference type="PANTHER" id="PTHR30250:SF10">
    <property type="entry name" value="LIPOPOLYSACCHARIDE BIOSYNTHESIS PROTEIN WZXC"/>
    <property type="match status" value="1"/>
</dbReference>
<feature type="transmembrane region" description="Helical" evidence="8">
    <location>
        <begin position="463"/>
        <end position="487"/>
    </location>
</feature>
<protein>
    <submittedName>
        <fullName evidence="9">Membrane protein involved in the export of O-antigen and teichoic acid</fullName>
    </submittedName>
</protein>
<feature type="transmembrane region" description="Helical" evidence="8">
    <location>
        <begin position="60"/>
        <end position="82"/>
    </location>
</feature>
<feature type="region of interest" description="Disordered" evidence="7">
    <location>
        <begin position="1"/>
        <end position="40"/>
    </location>
</feature>
<evidence type="ECO:0000256" key="6">
    <source>
        <dbReference type="ARBA" id="ARBA00023136"/>
    </source>
</evidence>
<feature type="transmembrane region" description="Helical" evidence="8">
    <location>
        <begin position="411"/>
        <end position="432"/>
    </location>
</feature>
<keyword evidence="10" id="KW-1185">Reference proteome</keyword>
<name>A0A1I6L9J8_9BACT</name>
<evidence type="ECO:0000256" key="4">
    <source>
        <dbReference type="ARBA" id="ARBA00022692"/>
    </source>
</evidence>
<feature type="transmembrane region" description="Helical" evidence="8">
    <location>
        <begin position="247"/>
        <end position="266"/>
    </location>
</feature>
<organism evidence="9 10">
    <name type="scientific">Granulicella pectinivorans</name>
    <dbReference type="NCBI Taxonomy" id="474950"/>
    <lineage>
        <taxon>Bacteria</taxon>
        <taxon>Pseudomonadati</taxon>
        <taxon>Acidobacteriota</taxon>
        <taxon>Terriglobia</taxon>
        <taxon>Terriglobales</taxon>
        <taxon>Acidobacteriaceae</taxon>
        <taxon>Granulicella</taxon>
    </lineage>
</organism>
<evidence type="ECO:0000256" key="2">
    <source>
        <dbReference type="ARBA" id="ARBA00007430"/>
    </source>
</evidence>
<evidence type="ECO:0000256" key="8">
    <source>
        <dbReference type="SAM" id="Phobius"/>
    </source>
</evidence>
<keyword evidence="3" id="KW-1003">Cell membrane</keyword>
<dbReference type="RefSeq" id="WP_245781634.1">
    <property type="nucleotide sequence ID" value="NZ_FOZL01000001.1"/>
</dbReference>
<keyword evidence="4 8" id="KW-0812">Transmembrane</keyword>
<dbReference type="Proteomes" id="UP000199024">
    <property type="component" value="Unassembled WGS sequence"/>
</dbReference>
<feature type="transmembrane region" description="Helical" evidence="8">
    <location>
        <begin position="186"/>
        <end position="206"/>
    </location>
</feature>
<sequence length="496" mass="55003">MPTTSNADLPISTSPPISGGFDPATAPEVTPPEPHVNPSPQTRFDRVLLRVARFVGLDRAVVFTLLARGWASVAGLISLTLITRFLTRAEQGYYYTFYSLVALQIVFELGFSVVILQTASHEAAHLHLSEDGTVTGPEDRHGRLASVLQKAVRWYTVAAIAMAVILYPVGRHFFKLQDLKQPHGNPVAWGVAWFAVVIATTCTFQIDPLFSFLEGCGYVSNVTRTRLAQAVLGSLLGWTALSMHHGLLAPACIIFGQAIAGGWFVYGKRGLLIPLLRHKASEFRIDWATEVWPFQWRIAVSWLCGYFTFQLFNPILLNYRGPIEAGQMGMSLNICGTLSAMAIAWMNTKAQPLGRLISLKDYKTLDRTFFRAVIQSTSAAFLGFATVWGIVFYLYSRGNPLSLRILPPSTLALLFAGHALNVIVFAEALYLRAHKQEKFMTNSILGALWMAPTAFFFGRTSGAHGIAICYFWGTIFIGIGYGTYTFLRYRKLWHAD</sequence>
<dbReference type="GO" id="GO:0005886">
    <property type="term" value="C:plasma membrane"/>
    <property type="evidence" value="ECO:0007669"/>
    <property type="project" value="UniProtKB-SubCell"/>
</dbReference>
<comment type="subcellular location">
    <subcellularLocation>
        <location evidence="1">Cell membrane</location>
        <topology evidence="1">Multi-pass membrane protein</topology>
    </subcellularLocation>
</comment>
<dbReference type="AlphaFoldDB" id="A0A1I6L9J8"/>
<dbReference type="EMBL" id="FOZL01000001">
    <property type="protein sequence ID" value="SFS00107.1"/>
    <property type="molecule type" value="Genomic_DNA"/>
</dbReference>
<reference evidence="9 10" key="1">
    <citation type="submission" date="2016-10" db="EMBL/GenBank/DDBJ databases">
        <authorList>
            <person name="de Groot N.N."/>
        </authorList>
    </citation>
    <scope>NUCLEOTIDE SEQUENCE [LARGE SCALE GENOMIC DNA]</scope>
    <source>
        <strain evidence="9 10">DSM 21001</strain>
    </source>
</reference>
<keyword evidence="5 8" id="KW-1133">Transmembrane helix</keyword>
<accession>A0A1I6L9J8</accession>
<dbReference type="STRING" id="474950.SAMN05421771_0450"/>
<feature type="transmembrane region" description="Helical" evidence="8">
    <location>
        <begin position="154"/>
        <end position="174"/>
    </location>
</feature>
<keyword evidence="6 8" id="KW-0472">Membrane</keyword>